<dbReference type="EC" id="3.5.2.6" evidence="4"/>
<dbReference type="InterPro" id="IPR001466">
    <property type="entry name" value="Beta-lactam-related"/>
</dbReference>
<name>A0A157JR41_ENTCL</name>
<dbReference type="InterPro" id="IPR050491">
    <property type="entry name" value="AmpC-like"/>
</dbReference>
<feature type="compositionally biased region" description="Polar residues" evidence="1">
    <location>
        <begin position="398"/>
        <end position="409"/>
    </location>
</feature>
<dbReference type="EMBL" id="FJXR01000043">
    <property type="protein sequence ID" value="CZW37769.1"/>
    <property type="molecule type" value="Genomic_DNA"/>
</dbReference>
<feature type="chain" id="PRO_5009816436" evidence="2">
    <location>
        <begin position="27"/>
        <end position="423"/>
    </location>
</feature>
<keyword evidence="2" id="KW-0732">Signal</keyword>
<evidence type="ECO:0000313" key="5">
    <source>
        <dbReference type="Proteomes" id="UP000076008"/>
    </source>
</evidence>
<feature type="domain" description="Beta-lactamase-related" evidence="3">
    <location>
        <begin position="46"/>
        <end position="374"/>
    </location>
</feature>
<dbReference type="Pfam" id="PF00144">
    <property type="entry name" value="Beta-lactamase"/>
    <property type="match status" value="1"/>
</dbReference>
<evidence type="ECO:0000256" key="1">
    <source>
        <dbReference type="SAM" id="MobiDB-lite"/>
    </source>
</evidence>
<dbReference type="RefSeq" id="WP_063145628.1">
    <property type="nucleotide sequence ID" value="NZ_FJXR01000043.1"/>
</dbReference>
<dbReference type="PANTHER" id="PTHR46825:SF9">
    <property type="entry name" value="BETA-LACTAMASE-RELATED DOMAIN-CONTAINING PROTEIN"/>
    <property type="match status" value="1"/>
</dbReference>
<dbReference type="AlphaFoldDB" id="A0A157JR41"/>
<organism evidence="4 5">
    <name type="scientific">Enterobacter cloacae</name>
    <dbReference type="NCBI Taxonomy" id="550"/>
    <lineage>
        <taxon>Bacteria</taxon>
        <taxon>Pseudomonadati</taxon>
        <taxon>Pseudomonadota</taxon>
        <taxon>Gammaproteobacteria</taxon>
        <taxon>Enterobacterales</taxon>
        <taxon>Enterobacteriaceae</taxon>
        <taxon>Enterobacter</taxon>
        <taxon>Enterobacter cloacae complex</taxon>
    </lineage>
</organism>
<dbReference type="Gene3D" id="3.40.710.10">
    <property type="entry name" value="DD-peptidase/beta-lactamase superfamily"/>
    <property type="match status" value="1"/>
</dbReference>
<dbReference type="InterPro" id="IPR012338">
    <property type="entry name" value="Beta-lactam/transpept-like"/>
</dbReference>
<dbReference type="PROSITE" id="PS51257">
    <property type="entry name" value="PROKAR_LIPOPROTEIN"/>
    <property type="match status" value="1"/>
</dbReference>
<gene>
    <name evidence="4" type="primary">ampC_3</name>
    <name evidence="4" type="ORF">SAMEA2273318_04645</name>
</gene>
<keyword evidence="4" id="KW-0378">Hydrolase</keyword>
<protein>
    <submittedName>
        <fullName evidence="4">Beta-lactamase</fullName>
        <ecNumber evidence="4">3.5.2.6</ecNumber>
    </submittedName>
</protein>
<reference evidence="4 5" key="1">
    <citation type="submission" date="2016-03" db="EMBL/GenBank/DDBJ databases">
        <authorList>
            <consortium name="Pathogen Informatics"/>
        </authorList>
    </citation>
    <scope>NUCLEOTIDE SEQUENCE [LARGE SCALE GENOMIC DNA]</scope>
    <source>
        <strain evidence="5">e1252</strain>
    </source>
</reference>
<sequence length="423" mass="46207">MQNITKKTIWLLLTLPLLSGCGTLSQMSSPEGTQELLTHDSLDGDIDSVVRHYMAQKSVPGMTVAVIHNHGLPQFYTWGVTDAVNRYPVRPDTLFALGSLSKGITAEVVACLVNEGQLNWNDSLGTLFPPGTPLSADAQKITLLELVTHTSGLPRQNMDVPMLGKFIGYLSTGNNFYAELDSDNVLRYLADWRAPKNKAPQYSNTGYALIGYILKHKTGEDIQSLASRYIFHPLQMANSSFIPQQLKGYPHRALGHAGDQPKFIPRGQLTPDWQFSNNMVAAASLYSNAEDLASYARYHVSTTHSPLLDSVFAEVRNTDIQRPDGVQGIAWTTDFIGLEKITYQVGYIGGYSSFIGYDKEKGNAVVVLQNTFNWSNYIGIALLMDMAKKDGQSPTPPTSALNSHQTPAVSGQALPRAAALPGA</sequence>
<feature type="region of interest" description="Disordered" evidence="1">
    <location>
        <begin position="390"/>
        <end position="423"/>
    </location>
</feature>
<dbReference type="Proteomes" id="UP000076008">
    <property type="component" value="Unassembled WGS sequence"/>
</dbReference>
<dbReference type="PANTHER" id="PTHR46825">
    <property type="entry name" value="D-ALANYL-D-ALANINE-CARBOXYPEPTIDASE/ENDOPEPTIDASE AMPH"/>
    <property type="match status" value="1"/>
</dbReference>
<evidence type="ECO:0000259" key="3">
    <source>
        <dbReference type="Pfam" id="PF00144"/>
    </source>
</evidence>
<dbReference type="GO" id="GO:0008800">
    <property type="term" value="F:beta-lactamase activity"/>
    <property type="evidence" value="ECO:0007669"/>
    <property type="project" value="UniProtKB-EC"/>
</dbReference>
<evidence type="ECO:0000256" key="2">
    <source>
        <dbReference type="SAM" id="SignalP"/>
    </source>
</evidence>
<evidence type="ECO:0000313" key="4">
    <source>
        <dbReference type="EMBL" id="CZW37769.1"/>
    </source>
</evidence>
<dbReference type="SUPFAM" id="SSF56601">
    <property type="entry name" value="beta-lactamase/transpeptidase-like"/>
    <property type="match status" value="1"/>
</dbReference>
<proteinExistence type="predicted"/>
<feature type="signal peptide" evidence="2">
    <location>
        <begin position="1"/>
        <end position="26"/>
    </location>
</feature>
<accession>A0A157JR41</accession>